<evidence type="ECO:0000259" key="10">
    <source>
        <dbReference type="Pfam" id="PF01467"/>
    </source>
</evidence>
<name>A0A1G2B3Q2_9BACT</name>
<evidence type="ECO:0000256" key="5">
    <source>
        <dbReference type="ARBA" id="ARBA00022833"/>
    </source>
</evidence>
<feature type="binding site" evidence="9">
    <location>
        <position position="294"/>
    </location>
    <ligand>
        <name>Zn(2+)</name>
        <dbReference type="ChEBI" id="CHEBI:29105"/>
        <note>catalytic</note>
    </ligand>
</feature>
<keyword evidence="6 9" id="KW-0224">Dipeptidase</keyword>
<dbReference type="PANTHER" id="PTHR43126:SF1">
    <property type="entry name" value="D-ALANYL-D-ALANINE DIPEPTIDASE"/>
    <property type="match status" value="1"/>
</dbReference>
<evidence type="ECO:0000256" key="2">
    <source>
        <dbReference type="ARBA" id="ARBA00022670"/>
    </source>
</evidence>
<dbReference type="SUPFAM" id="SSF55166">
    <property type="entry name" value="Hedgehog/DD-peptidase"/>
    <property type="match status" value="1"/>
</dbReference>
<dbReference type="InterPro" id="IPR009045">
    <property type="entry name" value="Zn_M74/Hedgehog-like"/>
</dbReference>
<dbReference type="GO" id="GO:0006508">
    <property type="term" value="P:proteolysis"/>
    <property type="evidence" value="ECO:0007669"/>
    <property type="project" value="UniProtKB-KW"/>
</dbReference>
<accession>A0A1G2B3Q2</accession>
<evidence type="ECO:0000256" key="6">
    <source>
        <dbReference type="ARBA" id="ARBA00022997"/>
    </source>
</evidence>
<dbReference type="PANTHER" id="PTHR43126">
    <property type="entry name" value="D-ALANYL-D-ALANINE DIPEPTIDASE"/>
    <property type="match status" value="1"/>
</dbReference>
<keyword evidence="4 9" id="KW-0378">Hydrolase</keyword>
<dbReference type="GO" id="GO:0008237">
    <property type="term" value="F:metallopeptidase activity"/>
    <property type="evidence" value="ECO:0007669"/>
    <property type="project" value="UniProtKB-KW"/>
</dbReference>
<evidence type="ECO:0000313" key="11">
    <source>
        <dbReference type="EMBL" id="OGY83346.1"/>
    </source>
</evidence>
<dbReference type="Pfam" id="PF01467">
    <property type="entry name" value="CTP_transf_like"/>
    <property type="match status" value="1"/>
</dbReference>
<dbReference type="NCBIfam" id="TIGR00125">
    <property type="entry name" value="cyt_tran_rel"/>
    <property type="match status" value="1"/>
</dbReference>
<evidence type="ECO:0000256" key="8">
    <source>
        <dbReference type="ARBA" id="ARBA00023316"/>
    </source>
</evidence>
<evidence type="ECO:0000256" key="9">
    <source>
        <dbReference type="HAMAP-Rule" id="MF_01924"/>
    </source>
</evidence>
<dbReference type="Pfam" id="PF01427">
    <property type="entry name" value="Peptidase_M15"/>
    <property type="match status" value="1"/>
</dbReference>
<keyword evidence="8" id="KW-0961">Cell wall biogenesis/degradation</keyword>
<proteinExistence type="inferred from homology"/>
<comment type="cofactor">
    <cofactor evidence="9">
        <name>Zn(2+)</name>
        <dbReference type="ChEBI" id="CHEBI:29105"/>
    </cofactor>
    <text evidence="9">Binds 1 zinc ion per subunit.</text>
</comment>
<dbReference type="GO" id="GO:0071555">
    <property type="term" value="P:cell wall organization"/>
    <property type="evidence" value="ECO:0007669"/>
    <property type="project" value="UniProtKB-KW"/>
</dbReference>
<dbReference type="EMBL" id="MHKE01000014">
    <property type="protein sequence ID" value="OGY83346.1"/>
    <property type="molecule type" value="Genomic_DNA"/>
</dbReference>
<dbReference type="GO" id="GO:0160237">
    <property type="term" value="F:D-Ala-D-Ala dipeptidase activity"/>
    <property type="evidence" value="ECO:0007669"/>
    <property type="project" value="UniProtKB-EC"/>
</dbReference>
<feature type="binding site" evidence="9">
    <location>
        <position position="227"/>
    </location>
    <ligand>
        <name>Zn(2+)</name>
        <dbReference type="ChEBI" id="CHEBI:29105"/>
        <note>catalytic</note>
    </ligand>
</feature>
<dbReference type="InterPro" id="IPR000755">
    <property type="entry name" value="A_A_dipeptidase"/>
</dbReference>
<keyword evidence="2 9" id="KW-0645">Protease</keyword>
<dbReference type="GO" id="GO:0008270">
    <property type="term" value="F:zinc ion binding"/>
    <property type="evidence" value="ECO:0007669"/>
    <property type="project" value="UniProtKB-UniRule"/>
</dbReference>
<dbReference type="Proteomes" id="UP000179164">
    <property type="component" value="Unassembled WGS sequence"/>
</dbReference>
<sequence length="310" mass="35536">MKKVLAAGTFDLLHPGHIWFLQQAKKLGDHLTVIVARDATVKKVKGFAPHQMEHQRTQALTNLGIADAVVLGGKSNKLLAVKKAQPDIICLGYDQRAFTGNLRNELASLGFFPEIVRMKAYRPDTYKSSFMRAAGLVDVHTLDPSLVLDIKYATRANFVRKKMYHSPRAFLRHEVAVRLIQANTSLKRHGFRIKLWDCYRPLNVQKILWSRKPDPQYVANPQKGSMHNRGAAIDCTLVDLNGKDLSMPTPFDTFSKRSHRDFHKHTQTQKKNVLILEQAMKRAGFVPFPTEWWHFHDPNWKKYPLLDLPL</sequence>
<dbReference type="Gene3D" id="3.30.1380.10">
    <property type="match status" value="1"/>
</dbReference>
<dbReference type="InterPro" id="IPR004821">
    <property type="entry name" value="Cyt_trans-like"/>
</dbReference>
<comment type="catalytic activity">
    <reaction evidence="1 9">
        <text>D-alanyl-D-alanine + H2O = 2 D-alanine</text>
        <dbReference type="Rhea" id="RHEA:20661"/>
        <dbReference type="ChEBI" id="CHEBI:15377"/>
        <dbReference type="ChEBI" id="CHEBI:57416"/>
        <dbReference type="ChEBI" id="CHEBI:57822"/>
        <dbReference type="EC" id="3.4.13.22"/>
    </reaction>
</comment>
<feature type="site" description="Transition state stabilizer" evidence="9">
    <location>
        <position position="200"/>
    </location>
</feature>
<dbReference type="InterPro" id="IPR014729">
    <property type="entry name" value="Rossmann-like_a/b/a_fold"/>
</dbReference>
<keyword evidence="5 9" id="KW-0862">Zinc</keyword>
<dbReference type="Gene3D" id="3.40.50.620">
    <property type="entry name" value="HUPs"/>
    <property type="match status" value="1"/>
</dbReference>
<dbReference type="AlphaFoldDB" id="A0A1G2B3Q2"/>
<evidence type="ECO:0000256" key="7">
    <source>
        <dbReference type="ARBA" id="ARBA00023049"/>
    </source>
</evidence>
<feature type="binding site" evidence="9">
    <location>
        <position position="234"/>
    </location>
    <ligand>
        <name>Zn(2+)</name>
        <dbReference type="ChEBI" id="CHEBI:29105"/>
        <note>catalytic</note>
    </ligand>
</feature>
<comment type="similarity">
    <text evidence="9">Belongs to the peptidase M15D family.</text>
</comment>
<keyword evidence="7 9" id="KW-0482">Metalloprotease</keyword>
<organism evidence="11 12">
    <name type="scientific">Candidatus Kerfeldbacteria bacterium RIFCSPLOWO2_01_FULL_48_11</name>
    <dbReference type="NCBI Taxonomy" id="1798543"/>
    <lineage>
        <taxon>Bacteria</taxon>
        <taxon>Candidatus Kerfeldiibacteriota</taxon>
    </lineage>
</organism>
<feature type="domain" description="Cytidyltransferase-like" evidence="10">
    <location>
        <begin position="5"/>
        <end position="130"/>
    </location>
</feature>
<comment type="function">
    <text evidence="9">Catalyzes hydrolysis of the D-alanyl-D-alanine dipeptide.</text>
</comment>
<comment type="caution">
    <text evidence="11">The sequence shown here is derived from an EMBL/GenBank/DDBJ whole genome shotgun (WGS) entry which is preliminary data.</text>
</comment>
<dbReference type="EC" id="3.4.13.22" evidence="9"/>
<evidence type="ECO:0000256" key="4">
    <source>
        <dbReference type="ARBA" id="ARBA00022801"/>
    </source>
</evidence>
<evidence type="ECO:0000256" key="3">
    <source>
        <dbReference type="ARBA" id="ARBA00022723"/>
    </source>
</evidence>
<dbReference type="CDD" id="cd14840">
    <property type="entry name" value="D-Ala-D-Ala_dipeptidase_Aad"/>
    <property type="match status" value="1"/>
</dbReference>
<feature type="active site" description="Proton donor/acceptor" evidence="9">
    <location>
        <position position="291"/>
    </location>
</feature>
<dbReference type="HAMAP" id="MF_01924">
    <property type="entry name" value="A_A_dipeptidase"/>
    <property type="match status" value="1"/>
</dbReference>
<dbReference type="STRING" id="1798543.A2898_03610"/>
<reference evidence="11 12" key="1">
    <citation type="journal article" date="2016" name="Nat. Commun.">
        <title>Thousands of microbial genomes shed light on interconnected biogeochemical processes in an aquifer system.</title>
        <authorList>
            <person name="Anantharaman K."/>
            <person name="Brown C.T."/>
            <person name="Hug L.A."/>
            <person name="Sharon I."/>
            <person name="Castelle C.J."/>
            <person name="Probst A.J."/>
            <person name="Thomas B.C."/>
            <person name="Singh A."/>
            <person name="Wilkins M.J."/>
            <person name="Karaoz U."/>
            <person name="Brodie E.L."/>
            <person name="Williams K.H."/>
            <person name="Hubbard S.S."/>
            <person name="Banfield J.F."/>
        </authorList>
    </citation>
    <scope>NUCLEOTIDE SEQUENCE [LARGE SCALE GENOMIC DNA]</scope>
</reference>
<protein>
    <recommendedName>
        <fullName evidence="9">D-alanyl-D-alanine dipeptidase</fullName>
        <shortName evidence="9">D-Ala-D-Ala dipeptidase</shortName>
        <ecNumber evidence="9">3.4.13.22</ecNumber>
    </recommendedName>
</protein>
<evidence type="ECO:0000256" key="1">
    <source>
        <dbReference type="ARBA" id="ARBA00001362"/>
    </source>
</evidence>
<evidence type="ECO:0000313" key="12">
    <source>
        <dbReference type="Proteomes" id="UP000179164"/>
    </source>
</evidence>
<keyword evidence="3 9" id="KW-0479">Metal-binding</keyword>
<gene>
    <name evidence="11" type="ORF">A2898_03610</name>
</gene>
<dbReference type="SUPFAM" id="SSF52374">
    <property type="entry name" value="Nucleotidylyl transferase"/>
    <property type="match status" value="1"/>
</dbReference>